<protein>
    <submittedName>
        <fullName evidence="3">Uncharacterized protein</fullName>
    </submittedName>
</protein>
<feature type="compositionally biased region" description="Polar residues" evidence="1">
    <location>
        <begin position="121"/>
        <end position="131"/>
    </location>
</feature>
<feature type="region of interest" description="Disordered" evidence="1">
    <location>
        <begin position="1"/>
        <end position="42"/>
    </location>
</feature>
<evidence type="ECO:0000256" key="2">
    <source>
        <dbReference type="SAM" id="Phobius"/>
    </source>
</evidence>
<dbReference type="EMBL" id="FOWQ01000008">
    <property type="protein sequence ID" value="SFP74461.1"/>
    <property type="molecule type" value="Genomic_DNA"/>
</dbReference>
<keyword evidence="2" id="KW-0812">Transmembrane</keyword>
<gene>
    <name evidence="3" type="ORF">SAMN05660464_4068</name>
</gene>
<feature type="compositionally biased region" description="Polar residues" evidence="1">
    <location>
        <begin position="1"/>
        <end position="15"/>
    </location>
</feature>
<keyword evidence="4" id="KW-1185">Reference proteome</keyword>
<keyword evidence="2" id="KW-0472">Membrane</keyword>
<feature type="transmembrane region" description="Helical" evidence="2">
    <location>
        <begin position="177"/>
        <end position="197"/>
    </location>
</feature>
<keyword evidence="2" id="KW-1133">Transmembrane helix</keyword>
<dbReference type="Proteomes" id="UP000198857">
    <property type="component" value="Unassembled WGS sequence"/>
</dbReference>
<evidence type="ECO:0000256" key="1">
    <source>
        <dbReference type="SAM" id="MobiDB-lite"/>
    </source>
</evidence>
<sequence length="440" mass="47447">MNSTSARQPRPSTHSRQARWKPGHYWPPRSTSTAGGGSDRCPLVPADGHLGSSRSDWITGCRRSYAITRADVATGVPNTHPCYSASLSSTSFNRWTGGTVTARRKPRTPNQRADGRAETQRGASAPTNTAHRATDTPKEARPERRPSIRSSADLPAADATASVGEGGGPLKRGTKRIFATVFAIITFVSGALAGTALDRWSPAWLDWLDVARGESLLNVRAADWPHTPCSRKLVASVAEGEQFPATFDALNRVVDSKFLLASELATAYQWGSMDLVLSGSTADTILVHSITPVIYRQTAMAPHWALADADGDCGGSVFRLLDMYLQNGEGYVVDRGLTGEGRPDEGAPALNGLGDVFTVSEDEPVALHLDVQACGFNYEFGLDIEYVLNGRTYHRQLGSRSDPFRIAGVEATYHFTTSETPGPDQIQFASERFGSPYCAD</sequence>
<feature type="compositionally biased region" description="Basic and acidic residues" evidence="1">
    <location>
        <begin position="132"/>
        <end position="146"/>
    </location>
</feature>
<dbReference type="AlphaFoldDB" id="A0A1I5SV17"/>
<feature type="region of interest" description="Disordered" evidence="1">
    <location>
        <begin position="93"/>
        <end position="169"/>
    </location>
</feature>
<name>A0A1I5SV17_9ACTN</name>
<reference evidence="4" key="1">
    <citation type="submission" date="2016-10" db="EMBL/GenBank/DDBJ databases">
        <authorList>
            <person name="Varghese N."/>
            <person name="Submissions S."/>
        </authorList>
    </citation>
    <scope>NUCLEOTIDE SEQUENCE [LARGE SCALE GENOMIC DNA]</scope>
    <source>
        <strain evidence="4">DSM 44208</strain>
    </source>
</reference>
<proteinExistence type="predicted"/>
<accession>A0A1I5SV17</accession>
<organism evidence="3 4">
    <name type="scientific">Geodermatophilus dictyosporus</name>
    <dbReference type="NCBI Taxonomy" id="1523247"/>
    <lineage>
        <taxon>Bacteria</taxon>
        <taxon>Bacillati</taxon>
        <taxon>Actinomycetota</taxon>
        <taxon>Actinomycetes</taxon>
        <taxon>Geodermatophilales</taxon>
        <taxon>Geodermatophilaceae</taxon>
        <taxon>Geodermatophilus</taxon>
    </lineage>
</organism>
<evidence type="ECO:0000313" key="3">
    <source>
        <dbReference type="EMBL" id="SFP74461.1"/>
    </source>
</evidence>
<evidence type="ECO:0000313" key="4">
    <source>
        <dbReference type="Proteomes" id="UP000198857"/>
    </source>
</evidence>